<gene>
    <name evidence="2" type="ORF">HPB48_002154</name>
</gene>
<comment type="caution">
    <text evidence="2">The sequence shown here is derived from an EMBL/GenBank/DDBJ whole genome shotgun (WGS) entry which is preliminary data.</text>
</comment>
<sequence>MHFKLRWALVLSSNQRAARDEETTGAREATDATYCHTRRKSRKKQHTSELPKAEPVGNTTARDRLSTPSAQHT</sequence>
<evidence type="ECO:0000313" key="2">
    <source>
        <dbReference type="EMBL" id="KAH9362176.1"/>
    </source>
</evidence>
<proteinExistence type="predicted"/>
<feature type="compositionally biased region" description="Basic and acidic residues" evidence="1">
    <location>
        <begin position="17"/>
        <end position="30"/>
    </location>
</feature>
<organism evidence="2 3">
    <name type="scientific">Haemaphysalis longicornis</name>
    <name type="common">Bush tick</name>
    <dbReference type="NCBI Taxonomy" id="44386"/>
    <lineage>
        <taxon>Eukaryota</taxon>
        <taxon>Metazoa</taxon>
        <taxon>Ecdysozoa</taxon>
        <taxon>Arthropoda</taxon>
        <taxon>Chelicerata</taxon>
        <taxon>Arachnida</taxon>
        <taxon>Acari</taxon>
        <taxon>Parasitiformes</taxon>
        <taxon>Ixodida</taxon>
        <taxon>Ixodoidea</taxon>
        <taxon>Ixodidae</taxon>
        <taxon>Haemaphysalinae</taxon>
        <taxon>Haemaphysalis</taxon>
    </lineage>
</organism>
<evidence type="ECO:0000256" key="1">
    <source>
        <dbReference type="SAM" id="MobiDB-lite"/>
    </source>
</evidence>
<feature type="region of interest" description="Disordered" evidence="1">
    <location>
        <begin position="15"/>
        <end position="73"/>
    </location>
</feature>
<accession>A0A9J6FIB8</accession>
<protein>
    <submittedName>
        <fullName evidence="2">Uncharacterized protein</fullName>
    </submittedName>
</protein>
<evidence type="ECO:0000313" key="3">
    <source>
        <dbReference type="Proteomes" id="UP000821853"/>
    </source>
</evidence>
<dbReference type="EMBL" id="JABSTR010000001">
    <property type="protein sequence ID" value="KAH9362176.1"/>
    <property type="molecule type" value="Genomic_DNA"/>
</dbReference>
<keyword evidence="3" id="KW-1185">Reference proteome</keyword>
<reference evidence="2 3" key="1">
    <citation type="journal article" date="2020" name="Cell">
        <title>Large-Scale Comparative Analyses of Tick Genomes Elucidate Their Genetic Diversity and Vector Capacities.</title>
        <authorList>
            <consortium name="Tick Genome and Microbiome Consortium (TIGMIC)"/>
            <person name="Jia N."/>
            <person name="Wang J."/>
            <person name="Shi W."/>
            <person name="Du L."/>
            <person name="Sun Y."/>
            <person name="Zhan W."/>
            <person name="Jiang J.F."/>
            <person name="Wang Q."/>
            <person name="Zhang B."/>
            <person name="Ji P."/>
            <person name="Bell-Sakyi L."/>
            <person name="Cui X.M."/>
            <person name="Yuan T.T."/>
            <person name="Jiang B.G."/>
            <person name="Yang W.F."/>
            <person name="Lam T.T."/>
            <person name="Chang Q.C."/>
            <person name="Ding S.J."/>
            <person name="Wang X.J."/>
            <person name="Zhu J.G."/>
            <person name="Ruan X.D."/>
            <person name="Zhao L."/>
            <person name="Wei J.T."/>
            <person name="Ye R.Z."/>
            <person name="Que T.C."/>
            <person name="Du C.H."/>
            <person name="Zhou Y.H."/>
            <person name="Cheng J.X."/>
            <person name="Dai P.F."/>
            <person name="Guo W.B."/>
            <person name="Han X.H."/>
            <person name="Huang E.J."/>
            <person name="Li L.F."/>
            <person name="Wei W."/>
            <person name="Gao Y.C."/>
            <person name="Liu J.Z."/>
            <person name="Shao H.Z."/>
            <person name="Wang X."/>
            <person name="Wang C.C."/>
            <person name="Yang T.C."/>
            <person name="Huo Q.B."/>
            <person name="Li W."/>
            <person name="Chen H.Y."/>
            <person name="Chen S.E."/>
            <person name="Zhou L.G."/>
            <person name="Ni X.B."/>
            <person name="Tian J.H."/>
            <person name="Sheng Y."/>
            <person name="Liu T."/>
            <person name="Pan Y.S."/>
            <person name="Xia L.Y."/>
            <person name="Li J."/>
            <person name="Zhao F."/>
            <person name="Cao W.C."/>
        </authorList>
    </citation>
    <scope>NUCLEOTIDE SEQUENCE [LARGE SCALE GENOMIC DNA]</scope>
    <source>
        <strain evidence="2">HaeL-2018</strain>
    </source>
</reference>
<dbReference type="Proteomes" id="UP000821853">
    <property type="component" value="Chromosome 1"/>
</dbReference>
<dbReference type="VEuPathDB" id="VectorBase:HLOH_041652"/>
<name>A0A9J6FIB8_HAELO</name>
<feature type="compositionally biased region" description="Basic residues" evidence="1">
    <location>
        <begin position="36"/>
        <end position="45"/>
    </location>
</feature>
<dbReference type="AlphaFoldDB" id="A0A9J6FIB8"/>